<dbReference type="RefSeq" id="WP_154936968.1">
    <property type="nucleotide sequence ID" value="NZ_VIXA01000001.1"/>
</dbReference>
<keyword evidence="1" id="KW-0472">Membrane</keyword>
<evidence type="ECO:0000313" key="3">
    <source>
        <dbReference type="Proteomes" id="UP000319927"/>
    </source>
</evidence>
<dbReference type="Proteomes" id="UP000319927">
    <property type="component" value="Unassembled WGS sequence"/>
</dbReference>
<proteinExistence type="predicted"/>
<keyword evidence="3" id="KW-1185">Reference proteome</keyword>
<accession>A0A561WVR9</accession>
<reference evidence="2 3" key="1">
    <citation type="submission" date="2019-06" db="EMBL/GenBank/DDBJ databases">
        <title>Sequencing the genomes of 1000 actinobacteria strains.</title>
        <authorList>
            <person name="Klenk H.-P."/>
        </authorList>
    </citation>
    <scope>NUCLEOTIDE SEQUENCE [LARGE SCALE GENOMIC DNA]</scope>
    <source>
        <strain evidence="2 3">DSM 102131</strain>
    </source>
</reference>
<protein>
    <submittedName>
        <fullName evidence="2">Low temperature requirement A protein (LtrA)</fullName>
    </submittedName>
</protein>
<keyword evidence="1" id="KW-1133">Transmembrane helix</keyword>
<dbReference type="Pfam" id="PF06772">
    <property type="entry name" value="LtrA"/>
    <property type="match status" value="1"/>
</dbReference>
<organism evidence="2 3">
    <name type="scientific">Micromonospora palomenae</name>
    <dbReference type="NCBI Taxonomy" id="1461247"/>
    <lineage>
        <taxon>Bacteria</taxon>
        <taxon>Bacillati</taxon>
        <taxon>Actinomycetota</taxon>
        <taxon>Actinomycetes</taxon>
        <taxon>Micromonosporales</taxon>
        <taxon>Micromonosporaceae</taxon>
        <taxon>Micromonospora</taxon>
    </lineage>
</organism>
<comment type="caution">
    <text evidence="2">The sequence shown here is derived from an EMBL/GenBank/DDBJ whole genome shotgun (WGS) entry which is preliminary data.</text>
</comment>
<name>A0A561WVR9_9ACTN</name>
<dbReference type="AlphaFoldDB" id="A0A561WVR9"/>
<evidence type="ECO:0000313" key="2">
    <source>
        <dbReference type="EMBL" id="TWG27955.1"/>
    </source>
</evidence>
<evidence type="ECO:0000256" key="1">
    <source>
        <dbReference type="SAM" id="Phobius"/>
    </source>
</evidence>
<sequence>MTRPPVLGAALVGLAVTVCLWWLYFDHVAPAAERTLDRSTGDRRDRIASDAYSLSHLLLVVGVIYVALGVEEVLTVVHGAPRPPGR</sequence>
<gene>
    <name evidence="2" type="ORF">FHX75_111106</name>
</gene>
<keyword evidence="1" id="KW-0812">Transmembrane</keyword>
<feature type="transmembrane region" description="Helical" evidence="1">
    <location>
        <begin position="46"/>
        <end position="68"/>
    </location>
</feature>
<dbReference type="OrthoDB" id="7698234at2"/>
<feature type="transmembrane region" description="Helical" evidence="1">
    <location>
        <begin position="6"/>
        <end position="25"/>
    </location>
</feature>
<dbReference type="EMBL" id="VIXA01000001">
    <property type="protein sequence ID" value="TWG27955.1"/>
    <property type="molecule type" value="Genomic_DNA"/>
</dbReference>
<dbReference type="InterPro" id="IPR010640">
    <property type="entry name" value="Low_temperature_requirement_A"/>
</dbReference>